<evidence type="ECO:0000256" key="1">
    <source>
        <dbReference type="ARBA" id="ARBA00004651"/>
    </source>
</evidence>
<accession>A0ABU2LTC3</accession>
<dbReference type="InterPro" id="IPR011701">
    <property type="entry name" value="MFS"/>
</dbReference>
<feature type="transmembrane region" description="Helical" evidence="6">
    <location>
        <begin position="77"/>
        <end position="96"/>
    </location>
</feature>
<feature type="transmembrane region" description="Helical" evidence="6">
    <location>
        <begin position="12"/>
        <end position="40"/>
    </location>
</feature>
<organism evidence="7 8">
    <name type="scientific">Streptomyces millisiae</name>
    <dbReference type="NCBI Taxonomy" id="3075542"/>
    <lineage>
        <taxon>Bacteria</taxon>
        <taxon>Bacillati</taxon>
        <taxon>Actinomycetota</taxon>
        <taxon>Actinomycetes</taxon>
        <taxon>Kitasatosporales</taxon>
        <taxon>Streptomycetaceae</taxon>
        <taxon>Streptomyces</taxon>
    </lineage>
</organism>
<feature type="transmembrane region" description="Helical" evidence="6">
    <location>
        <begin position="218"/>
        <end position="238"/>
    </location>
</feature>
<evidence type="ECO:0000256" key="6">
    <source>
        <dbReference type="SAM" id="Phobius"/>
    </source>
</evidence>
<dbReference type="EMBL" id="JAVREM010000030">
    <property type="protein sequence ID" value="MDT0320839.1"/>
    <property type="molecule type" value="Genomic_DNA"/>
</dbReference>
<dbReference type="RefSeq" id="WP_311601020.1">
    <property type="nucleotide sequence ID" value="NZ_JAVREM010000030.1"/>
</dbReference>
<dbReference type="Gene3D" id="1.20.1250.20">
    <property type="entry name" value="MFS general substrate transporter like domains"/>
    <property type="match status" value="1"/>
</dbReference>
<comment type="subcellular location">
    <subcellularLocation>
        <location evidence="1">Cell membrane</location>
        <topology evidence="1">Multi-pass membrane protein</topology>
    </subcellularLocation>
</comment>
<feature type="transmembrane region" description="Helical" evidence="6">
    <location>
        <begin position="244"/>
        <end position="263"/>
    </location>
</feature>
<feature type="transmembrane region" description="Helical" evidence="6">
    <location>
        <begin position="145"/>
        <end position="163"/>
    </location>
</feature>
<dbReference type="InterPro" id="IPR036259">
    <property type="entry name" value="MFS_trans_sf"/>
</dbReference>
<evidence type="ECO:0000256" key="3">
    <source>
        <dbReference type="ARBA" id="ARBA00022692"/>
    </source>
</evidence>
<dbReference type="Proteomes" id="UP001183420">
    <property type="component" value="Unassembled WGS sequence"/>
</dbReference>
<comment type="caution">
    <text evidence="7">The sequence shown here is derived from an EMBL/GenBank/DDBJ whole genome shotgun (WGS) entry which is preliminary data.</text>
</comment>
<evidence type="ECO:0000313" key="7">
    <source>
        <dbReference type="EMBL" id="MDT0320839.1"/>
    </source>
</evidence>
<evidence type="ECO:0000313" key="8">
    <source>
        <dbReference type="Proteomes" id="UP001183420"/>
    </source>
</evidence>
<protein>
    <submittedName>
        <fullName evidence="7">MFS transporter</fullName>
    </submittedName>
</protein>
<dbReference type="Pfam" id="PF07690">
    <property type="entry name" value="MFS_1"/>
    <property type="match status" value="1"/>
</dbReference>
<gene>
    <name evidence="7" type="ORF">RNC47_21135</name>
</gene>
<keyword evidence="5 6" id="KW-0472">Membrane</keyword>
<keyword evidence="4 6" id="KW-1133">Transmembrane helix</keyword>
<feature type="transmembrane region" description="Helical" evidence="6">
    <location>
        <begin position="275"/>
        <end position="292"/>
    </location>
</feature>
<feature type="transmembrane region" description="Helical" evidence="6">
    <location>
        <begin position="350"/>
        <end position="378"/>
    </location>
</feature>
<feature type="transmembrane region" description="Helical" evidence="6">
    <location>
        <begin position="169"/>
        <end position="187"/>
    </location>
</feature>
<feature type="transmembrane region" description="Helical" evidence="6">
    <location>
        <begin position="102"/>
        <end position="125"/>
    </location>
</feature>
<reference evidence="8" key="1">
    <citation type="submission" date="2023-07" db="EMBL/GenBank/DDBJ databases">
        <title>30 novel species of actinomycetes from the DSMZ collection.</title>
        <authorList>
            <person name="Nouioui I."/>
        </authorList>
    </citation>
    <scope>NUCLEOTIDE SEQUENCE [LARGE SCALE GENOMIC DNA]</scope>
    <source>
        <strain evidence="8">DSM 44918</strain>
    </source>
</reference>
<name>A0ABU2LTC3_9ACTN</name>
<keyword evidence="8" id="KW-1185">Reference proteome</keyword>
<evidence type="ECO:0000256" key="2">
    <source>
        <dbReference type="ARBA" id="ARBA00022475"/>
    </source>
</evidence>
<dbReference type="PANTHER" id="PTHR23513:SF11">
    <property type="entry name" value="STAPHYLOFERRIN A TRANSPORTER"/>
    <property type="match status" value="1"/>
</dbReference>
<proteinExistence type="predicted"/>
<dbReference type="PANTHER" id="PTHR23513">
    <property type="entry name" value="INTEGRAL MEMBRANE EFFLUX PROTEIN-RELATED"/>
    <property type="match status" value="1"/>
</dbReference>
<keyword evidence="3 6" id="KW-0812">Transmembrane</keyword>
<evidence type="ECO:0000256" key="5">
    <source>
        <dbReference type="ARBA" id="ARBA00023136"/>
    </source>
</evidence>
<keyword evidence="2" id="KW-1003">Cell membrane</keyword>
<feature type="transmembrane region" description="Helical" evidence="6">
    <location>
        <begin position="46"/>
        <end position="70"/>
    </location>
</feature>
<evidence type="ECO:0000256" key="4">
    <source>
        <dbReference type="ARBA" id="ARBA00022989"/>
    </source>
</evidence>
<sequence length="409" mass="42074">MRTYRELFRTSEFAPLFGASCAQVAATTLTGLALATLVYARTESPLLSALSMFGPSFAALLGATTLLSVADRVPPRAALTLVALAAALAGLLLATPGLPLPAMFVVVLAQGVVTSIGAGVLYGLVGEILPPDGYVLGRSVLNMSVGAMQVAGFALGGVLIAVVSPRTTMLAGAALAACAALVLRLGLHPRPPRASGRPSVAVTWRVNRELLSTPARRAVYLSMWVPNGLVVGCEALFVPYAPRAAAALFVAAALGMLLGDLAAGRLLPHGLRQRFVTPLRFLLAVPFLLFAFPLSPPVAVGAVAIASTGFASTLLLQERLIALTGDDIRGQALGLHANGMKGMQAVGATLAGLTAQLLPVGMTMTMLAVASLAVTAILSPGLRLSDPPVARRRATRREVTVAQLDEMPA</sequence>
<dbReference type="SUPFAM" id="SSF103473">
    <property type="entry name" value="MFS general substrate transporter"/>
    <property type="match status" value="1"/>
</dbReference>